<accession>A0A5N7IXN5</accession>
<sequence length="71" mass="8431">MQDGEELYGEWFILENTNSGLIQSNKPDNFAFDFNEIEKGVQQINVMSRYNSNIEEFNIEKFMAYLSMYNM</sequence>
<reference evidence="1 2" key="1">
    <citation type="journal article" date="2019" name="Lett. Appl. Microbiol.">
        <title>A case of 'blown pack' spoilage of vacuum-packaged pork likely associated with Clostridium estertheticum in Canada.</title>
        <authorList>
            <person name="Zhang P."/>
            <person name="Ward P."/>
            <person name="McMullen L.M."/>
            <person name="Yang X."/>
        </authorList>
    </citation>
    <scope>NUCLEOTIDE SEQUENCE [LARGE SCALE GENOMIC DNA]</scope>
    <source>
        <strain evidence="1 2">MA19</strain>
    </source>
</reference>
<evidence type="ECO:0000313" key="1">
    <source>
        <dbReference type="EMBL" id="MPQ61226.1"/>
    </source>
</evidence>
<comment type="caution">
    <text evidence="1">The sequence shown here is derived from an EMBL/GenBank/DDBJ whole genome shotgun (WGS) entry which is preliminary data.</text>
</comment>
<gene>
    <name evidence="1" type="ORF">E4V82_03750</name>
</gene>
<organism evidence="1 2">
    <name type="scientific">Clostridium estertheticum</name>
    <dbReference type="NCBI Taxonomy" id="238834"/>
    <lineage>
        <taxon>Bacteria</taxon>
        <taxon>Bacillati</taxon>
        <taxon>Bacillota</taxon>
        <taxon>Clostridia</taxon>
        <taxon>Eubacteriales</taxon>
        <taxon>Clostridiaceae</taxon>
        <taxon>Clostridium</taxon>
    </lineage>
</organism>
<dbReference type="RefSeq" id="WP_152750542.1">
    <property type="nucleotide sequence ID" value="NZ_SPSE01000015.1"/>
</dbReference>
<name>A0A5N7IXN5_9CLOT</name>
<evidence type="ECO:0000313" key="2">
    <source>
        <dbReference type="Proteomes" id="UP000342249"/>
    </source>
</evidence>
<protein>
    <submittedName>
        <fullName evidence="1">Uncharacterized protein</fullName>
    </submittedName>
</protein>
<dbReference type="Proteomes" id="UP000342249">
    <property type="component" value="Unassembled WGS sequence"/>
</dbReference>
<dbReference type="AlphaFoldDB" id="A0A5N7IXN5"/>
<dbReference type="EMBL" id="SPSF01000014">
    <property type="protein sequence ID" value="MPQ61226.1"/>
    <property type="molecule type" value="Genomic_DNA"/>
</dbReference>
<proteinExistence type="predicted"/>